<reference evidence="2 3" key="1">
    <citation type="submission" date="2020-08" db="EMBL/GenBank/DDBJ databases">
        <title>Genome public.</title>
        <authorList>
            <person name="Liu C."/>
            <person name="Sun Q."/>
        </authorList>
    </citation>
    <scope>NUCLEOTIDE SEQUENCE [LARGE SCALE GENOMIC DNA]</scope>
    <source>
        <strain evidence="2 3">NSJ-56</strain>
    </source>
</reference>
<protein>
    <recommendedName>
        <fullName evidence="4">Phospholipase_D-nuclease N-terminal</fullName>
    </recommendedName>
</protein>
<keyword evidence="1" id="KW-1133">Transmembrane helix</keyword>
<dbReference type="Proteomes" id="UP000646484">
    <property type="component" value="Unassembled WGS sequence"/>
</dbReference>
<organism evidence="2 3">
    <name type="scientific">Butyricimonas hominis</name>
    <dbReference type="NCBI Taxonomy" id="2763032"/>
    <lineage>
        <taxon>Bacteria</taxon>
        <taxon>Pseudomonadati</taxon>
        <taxon>Bacteroidota</taxon>
        <taxon>Bacteroidia</taxon>
        <taxon>Bacteroidales</taxon>
        <taxon>Odoribacteraceae</taxon>
        <taxon>Butyricimonas</taxon>
    </lineage>
</organism>
<keyword evidence="1" id="KW-0812">Transmembrane</keyword>
<evidence type="ECO:0000313" key="3">
    <source>
        <dbReference type="Proteomes" id="UP000646484"/>
    </source>
</evidence>
<dbReference type="RefSeq" id="WP_186976246.1">
    <property type="nucleotide sequence ID" value="NZ_JACOOH010000005.1"/>
</dbReference>
<evidence type="ECO:0008006" key="4">
    <source>
        <dbReference type="Google" id="ProtNLM"/>
    </source>
</evidence>
<feature type="transmembrane region" description="Helical" evidence="1">
    <location>
        <begin position="6"/>
        <end position="26"/>
    </location>
</feature>
<gene>
    <name evidence="2" type="ORF">H8S64_11885</name>
</gene>
<evidence type="ECO:0000313" key="2">
    <source>
        <dbReference type="EMBL" id="MBC5621798.1"/>
    </source>
</evidence>
<dbReference type="EMBL" id="JACOOH010000005">
    <property type="protein sequence ID" value="MBC5621798.1"/>
    <property type="molecule type" value="Genomic_DNA"/>
</dbReference>
<keyword evidence="1" id="KW-0472">Membrane</keyword>
<proteinExistence type="predicted"/>
<sequence>MEISLLIILSWGFFFMVLIPFCMCFTMADNRKINPWSFAIISLFIWYLSPIIMAIIYQTPKKVVERKLEIAKEYKRVIASKG</sequence>
<feature type="transmembrane region" description="Helical" evidence="1">
    <location>
        <begin position="38"/>
        <end position="57"/>
    </location>
</feature>
<comment type="caution">
    <text evidence="2">The sequence shown here is derived from an EMBL/GenBank/DDBJ whole genome shotgun (WGS) entry which is preliminary data.</text>
</comment>
<keyword evidence="3" id="KW-1185">Reference proteome</keyword>
<accession>A0ABR7D1J0</accession>
<evidence type="ECO:0000256" key="1">
    <source>
        <dbReference type="SAM" id="Phobius"/>
    </source>
</evidence>
<name>A0ABR7D1J0_9BACT</name>